<organism evidence="1 2">
    <name type="scientific">Clostridium ljungdahlii</name>
    <dbReference type="NCBI Taxonomy" id="1538"/>
    <lineage>
        <taxon>Bacteria</taxon>
        <taxon>Bacillati</taxon>
        <taxon>Bacillota</taxon>
        <taxon>Clostridia</taxon>
        <taxon>Eubacteriales</taxon>
        <taxon>Clostridiaceae</taxon>
        <taxon>Clostridium</taxon>
    </lineage>
</organism>
<name>A0A168LYL1_9CLOT</name>
<accession>A0A168LYL1</accession>
<proteinExistence type="predicted"/>
<dbReference type="OrthoDB" id="1936700at2"/>
<comment type="caution">
    <text evidence="1">The sequence shown here is derived from an EMBL/GenBank/DDBJ whole genome shotgun (WGS) entry which is preliminary data.</text>
</comment>
<gene>
    <name evidence="1" type="ORF">WY13_03004</name>
</gene>
<evidence type="ECO:0000313" key="2">
    <source>
        <dbReference type="Proteomes" id="UP000077407"/>
    </source>
</evidence>
<dbReference type="Proteomes" id="UP000077407">
    <property type="component" value="Unassembled WGS sequence"/>
</dbReference>
<sequence>MGSKIKINIYGNKDAIITGDRCNNKHSACSGKCAGCKSTNGNKKIQVKTLDLYYNLINFLTINHMEENVDIHFIELGKSSPINEESIKVENLIKKGFEPPITVIDGIIRYYAGISNVLVYRDVLELIE</sequence>
<evidence type="ECO:0000313" key="1">
    <source>
        <dbReference type="EMBL" id="OAA83875.1"/>
    </source>
</evidence>
<dbReference type="PATRIC" id="fig|1538.10.peg.3024"/>
<dbReference type="EMBL" id="LITT01000046">
    <property type="protein sequence ID" value="OAA83875.1"/>
    <property type="molecule type" value="Genomic_DNA"/>
</dbReference>
<reference evidence="1 2" key="1">
    <citation type="journal article" date="2015" name="Biotechnol. Bioeng.">
        <title>Genome sequence and phenotypic characterization of Caulobacter segnis.</title>
        <authorList>
            <person name="Patel S."/>
            <person name="Fletcher B."/>
            <person name="Scott D.C."/>
            <person name="Ely B."/>
        </authorList>
    </citation>
    <scope>NUCLEOTIDE SEQUENCE [LARGE SCALE GENOMIC DNA]</scope>
    <source>
        <strain evidence="1 2">ERI-2</strain>
    </source>
</reference>
<dbReference type="AlphaFoldDB" id="A0A168LYL1"/>
<protein>
    <submittedName>
        <fullName evidence="1">Uncharacterized protein</fullName>
    </submittedName>
</protein>
<dbReference type="RefSeq" id="WP_063556337.1">
    <property type="nucleotide sequence ID" value="NZ_LITT01000046.1"/>
</dbReference>